<proteinExistence type="predicted"/>
<gene>
    <name evidence="5" type="ORF">NLU13_5501</name>
</gene>
<evidence type="ECO:0000256" key="4">
    <source>
        <dbReference type="ARBA" id="ARBA00022691"/>
    </source>
</evidence>
<keyword evidence="3" id="KW-0808">Transferase</keyword>
<evidence type="ECO:0000256" key="2">
    <source>
        <dbReference type="ARBA" id="ARBA00022603"/>
    </source>
</evidence>
<keyword evidence="1" id="KW-0597">Phosphoprotein</keyword>
<dbReference type="InterPro" id="IPR008854">
    <property type="entry name" value="TPMT"/>
</dbReference>
<comment type="caution">
    <text evidence="5">The sequence shown here is derived from an EMBL/GenBank/DDBJ whole genome shotgun (WGS) entry which is preliminary data.</text>
</comment>
<keyword evidence="2" id="KW-0489">Methyltransferase</keyword>
<name>A0AA39GH06_SARSR</name>
<keyword evidence="6" id="KW-1185">Reference proteome</keyword>
<accession>A0AA39GH06</accession>
<sequence length="291" mass="31881">MSENAHKLVNAFSSAPLADHPSRWDALYAEAYHPWDRASPSLALSDLLSQRSDLIPSSASAFFTGSGSRRRPTALVPGCGLGHDVLLLAARGYDVWGVDGSGKALEGAKRREEELKKREASGELEEVFQVQGELGTERGDVHWVVADFFKDGWEKGLGAEGSGSFDLIFDYTFLCALPPSARPLWSLRTTALLAHLPTSRLICLEFPIGKPLDQSGPPWGLWPETYEALLSNPGEEIEYEDDGSGRPKEACAVRPKHEALHRLCLVKPARTHQAGTSEDGSVRDFISVWSR</sequence>
<evidence type="ECO:0000256" key="1">
    <source>
        <dbReference type="ARBA" id="ARBA00022553"/>
    </source>
</evidence>
<dbReference type="SUPFAM" id="SSF53335">
    <property type="entry name" value="S-adenosyl-L-methionine-dependent methyltransferases"/>
    <property type="match status" value="1"/>
</dbReference>
<dbReference type="Proteomes" id="UP001175261">
    <property type="component" value="Unassembled WGS sequence"/>
</dbReference>
<evidence type="ECO:0000313" key="6">
    <source>
        <dbReference type="Proteomes" id="UP001175261"/>
    </source>
</evidence>
<keyword evidence="4" id="KW-0949">S-adenosyl-L-methionine</keyword>
<reference evidence="5" key="1">
    <citation type="submission" date="2022-10" db="EMBL/GenBank/DDBJ databases">
        <title>Determination and structural analysis of whole genome sequence of Sarocladium strictum F4-1.</title>
        <authorList>
            <person name="Hu L."/>
            <person name="Jiang Y."/>
        </authorList>
    </citation>
    <scope>NUCLEOTIDE SEQUENCE</scope>
    <source>
        <strain evidence="5">F4-1</strain>
    </source>
</reference>
<dbReference type="Gene3D" id="3.40.50.150">
    <property type="entry name" value="Vaccinia Virus protein VP39"/>
    <property type="match status" value="1"/>
</dbReference>
<dbReference type="PANTHER" id="PTHR32183:SF6">
    <property type="entry name" value="CYSTEINE SULFINATE DESULFINASE_CYSTEINE DESULFURASE AND RELATED ENZYMES"/>
    <property type="match status" value="1"/>
</dbReference>
<dbReference type="EMBL" id="JAPDFR010000004">
    <property type="protein sequence ID" value="KAK0387188.1"/>
    <property type="molecule type" value="Genomic_DNA"/>
</dbReference>
<evidence type="ECO:0000256" key="3">
    <source>
        <dbReference type="ARBA" id="ARBA00022679"/>
    </source>
</evidence>
<protein>
    <recommendedName>
        <fullName evidence="7">S-adenosyl-L-methionine-dependent methyltransferase</fullName>
    </recommendedName>
</protein>
<dbReference type="GO" id="GO:0008757">
    <property type="term" value="F:S-adenosylmethionine-dependent methyltransferase activity"/>
    <property type="evidence" value="ECO:0007669"/>
    <property type="project" value="InterPro"/>
</dbReference>
<dbReference type="InterPro" id="IPR029063">
    <property type="entry name" value="SAM-dependent_MTases_sf"/>
</dbReference>
<dbReference type="PANTHER" id="PTHR32183">
    <property type="match status" value="1"/>
</dbReference>
<evidence type="ECO:0008006" key="7">
    <source>
        <dbReference type="Google" id="ProtNLM"/>
    </source>
</evidence>
<organism evidence="5 6">
    <name type="scientific">Sarocladium strictum</name>
    <name type="common">Black bundle disease fungus</name>
    <name type="synonym">Acremonium strictum</name>
    <dbReference type="NCBI Taxonomy" id="5046"/>
    <lineage>
        <taxon>Eukaryota</taxon>
        <taxon>Fungi</taxon>
        <taxon>Dikarya</taxon>
        <taxon>Ascomycota</taxon>
        <taxon>Pezizomycotina</taxon>
        <taxon>Sordariomycetes</taxon>
        <taxon>Hypocreomycetidae</taxon>
        <taxon>Hypocreales</taxon>
        <taxon>Sarocladiaceae</taxon>
        <taxon>Sarocladium</taxon>
    </lineage>
</organism>
<dbReference type="GO" id="GO:0032259">
    <property type="term" value="P:methylation"/>
    <property type="evidence" value="ECO:0007669"/>
    <property type="project" value="UniProtKB-KW"/>
</dbReference>
<dbReference type="AlphaFoldDB" id="A0AA39GH06"/>
<dbReference type="Pfam" id="PF05724">
    <property type="entry name" value="TPMT"/>
    <property type="match status" value="1"/>
</dbReference>
<evidence type="ECO:0000313" key="5">
    <source>
        <dbReference type="EMBL" id="KAK0387188.1"/>
    </source>
</evidence>
<dbReference type="PROSITE" id="PS51585">
    <property type="entry name" value="SAM_MT_TPMT"/>
    <property type="match status" value="1"/>
</dbReference>
<dbReference type="CDD" id="cd02440">
    <property type="entry name" value="AdoMet_MTases"/>
    <property type="match status" value="1"/>
</dbReference>